<organism evidence="1 2">
    <name type="scientific">Neorhizobium galegae bv. officinalis</name>
    <dbReference type="NCBI Taxonomy" id="323656"/>
    <lineage>
        <taxon>Bacteria</taxon>
        <taxon>Pseudomonadati</taxon>
        <taxon>Pseudomonadota</taxon>
        <taxon>Alphaproteobacteria</taxon>
        <taxon>Hyphomicrobiales</taxon>
        <taxon>Rhizobiaceae</taxon>
        <taxon>Rhizobium/Agrobacterium group</taxon>
        <taxon>Neorhizobium</taxon>
    </lineage>
</organism>
<gene>
    <name evidence="1" type="ORF">NGAL_HAMBI1189_11880</name>
</gene>
<dbReference type="AlphaFoldDB" id="A0A0T7GFF9"/>
<evidence type="ECO:0000313" key="2">
    <source>
        <dbReference type="Proteomes" id="UP000039660"/>
    </source>
</evidence>
<sequence length="176" mass="18664">MYPSLLYIPIYPSGRVFSPPAATSRPASPAIQGNAPSSAAGPRVLVLALSTSHLRTSSENAGGALRAKSPAISANVWLASESRIAFSARNITAWIAHTPFVAHDGGRSRYTAQRLRISWQSNKGFLPSIASTTSRTVISWGCFASRYPPLMPSDAVTIPAFSSFGNTFATKLGEIP</sequence>
<protein>
    <submittedName>
        <fullName evidence="1">Uncharacterized protein</fullName>
    </submittedName>
</protein>
<proteinExistence type="predicted"/>
<dbReference type="EMBL" id="CCRK01000002">
    <property type="protein sequence ID" value="CDZ46004.1"/>
    <property type="molecule type" value="Genomic_DNA"/>
</dbReference>
<accession>A0A0T7GFF9</accession>
<reference evidence="1 2" key="1">
    <citation type="submission" date="2014-08" db="EMBL/GenBank/DDBJ databases">
        <authorList>
            <person name="Chen Y.-H."/>
        </authorList>
    </citation>
    <scope>NUCLEOTIDE SEQUENCE [LARGE SCALE GENOMIC DNA]</scope>
</reference>
<dbReference type="Proteomes" id="UP000039660">
    <property type="component" value="Unassembled WGS sequence"/>
</dbReference>
<evidence type="ECO:0000313" key="1">
    <source>
        <dbReference type="EMBL" id="CDZ46004.1"/>
    </source>
</evidence>
<name>A0A0T7GFF9_NEOGA</name>